<organism evidence="3 4">
    <name type="scientific">Moniliophthora roreri (strain MCA 2997)</name>
    <name type="common">Cocoa frosty pod rot fungus</name>
    <name type="synonym">Crinipellis roreri</name>
    <dbReference type="NCBI Taxonomy" id="1381753"/>
    <lineage>
        <taxon>Eukaryota</taxon>
        <taxon>Fungi</taxon>
        <taxon>Dikarya</taxon>
        <taxon>Basidiomycota</taxon>
        <taxon>Agaricomycotina</taxon>
        <taxon>Agaricomycetes</taxon>
        <taxon>Agaricomycetidae</taxon>
        <taxon>Agaricales</taxon>
        <taxon>Marasmiineae</taxon>
        <taxon>Marasmiaceae</taxon>
        <taxon>Moniliophthora</taxon>
    </lineage>
</organism>
<reference evidence="3 4" key="1">
    <citation type="journal article" date="2014" name="BMC Genomics">
        <title>Genome and secretome analysis of the hemibiotrophic fungal pathogen, Moniliophthora roreri, which causes frosty pod rot disease of cacao: mechanisms of the biotrophic and necrotrophic phases.</title>
        <authorList>
            <person name="Meinhardt L.W."/>
            <person name="Costa G.G.L."/>
            <person name="Thomazella D.P.T."/>
            <person name="Teixeira P.J.P.L."/>
            <person name="Carazzolle M.F."/>
            <person name="Schuster S.C."/>
            <person name="Carlson J.E."/>
            <person name="Guiltinan M.J."/>
            <person name="Mieczkowski P."/>
            <person name="Farmer A."/>
            <person name="Ramaraj T."/>
            <person name="Crozier J."/>
            <person name="Davis R.E."/>
            <person name="Shao J."/>
            <person name="Melnick R.L."/>
            <person name="Pereira G.A.G."/>
            <person name="Bailey B.A."/>
        </authorList>
    </citation>
    <scope>NUCLEOTIDE SEQUENCE [LARGE SCALE GENOMIC DNA]</scope>
    <source>
        <strain evidence="3 4">MCA 2997</strain>
    </source>
</reference>
<dbReference type="EMBL" id="AWSO01001283">
    <property type="protein sequence ID" value="ESK84552.1"/>
    <property type="molecule type" value="Genomic_DNA"/>
</dbReference>
<feature type="signal peptide" evidence="2">
    <location>
        <begin position="1"/>
        <end position="19"/>
    </location>
</feature>
<proteinExistence type="predicted"/>
<keyword evidence="1" id="KW-0812">Transmembrane</keyword>
<dbReference type="KEGG" id="mrr:Moror_6106"/>
<protein>
    <recommendedName>
        <fullName evidence="5">Extracellular membrane protein CFEM domain-containing protein</fullName>
    </recommendedName>
</protein>
<evidence type="ECO:0008006" key="5">
    <source>
        <dbReference type="Google" id="ProtNLM"/>
    </source>
</evidence>
<keyword evidence="4" id="KW-1185">Reference proteome</keyword>
<dbReference type="AlphaFoldDB" id="V2WSK9"/>
<name>V2WSK9_MONRO</name>
<keyword evidence="2" id="KW-0732">Signal</keyword>
<feature type="chain" id="PRO_5004711603" description="Extracellular membrane protein CFEM domain-containing protein" evidence="2">
    <location>
        <begin position="20"/>
        <end position="158"/>
    </location>
</feature>
<feature type="transmembrane region" description="Helical" evidence="1">
    <location>
        <begin position="136"/>
        <end position="157"/>
    </location>
</feature>
<evidence type="ECO:0000313" key="4">
    <source>
        <dbReference type="Proteomes" id="UP000017559"/>
    </source>
</evidence>
<keyword evidence="1" id="KW-0472">Membrane</keyword>
<sequence length="158" mass="16590">MLSLRLLAFVFSLLSIALAIPAEFILGARDTTANLGSKNLTAIPDSVVGPECSSQCPQSTLTFISNCTTAMCMCNDNTNTQILGCLDCLVQQKNLSQKLSDAIEAEYVNTCRTFPDPSARITNARAGNGATASLQMFMGGLMSVVLTVGAVSMGSLVL</sequence>
<evidence type="ECO:0000256" key="2">
    <source>
        <dbReference type="SAM" id="SignalP"/>
    </source>
</evidence>
<gene>
    <name evidence="3" type="ORF">Moror_6106</name>
</gene>
<dbReference type="Proteomes" id="UP000017559">
    <property type="component" value="Unassembled WGS sequence"/>
</dbReference>
<evidence type="ECO:0000256" key="1">
    <source>
        <dbReference type="SAM" id="Phobius"/>
    </source>
</evidence>
<dbReference type="HOGENOM" id="CLU_1669842_0_0_1"/>
<evidence type="ECO:0000313" key="3">
    <source>
        <dbReference type="EMBL" id="ESK84552.1"/>
    </source>
</evidence>
<keyword evidence="1" id="KW-1133">Transmembrane helix</keyword>
<comment type="caution">
    <text evidence="3">The sequence shown here is derived from an EMBL/GenBank/DDBJ whole genome shotgun (WGS) entry which is preliminary data.</text>
</comment>
<accession>V2WSK9</accession>
<dbReference type="OrthoDB" id="2990675at2759"/>